<dbReference type="Pfam" id="PF13473">
    <property type="entry name" value="Cupredoxin_1"/>
    <property type="match status" value="1"/>
</dbReference>
<dbReference type="EMBL" id="CADCWH010000106">
    <property type="protein sequence ID" value="CAA9548091.1"/>
    <property type="molecule type" value="Genomic_DNA"/>
</dbReference>
<sequence length="134" mass="14630">MNTRSPRAPRSRRTLRLLVGGVLVLAVLGIALTLVFRAMLDPGEPVDGVTEVAVRDNEFGPAAVEIPAGTTLAWRWEGEEEHNVIGEGFESPNQVTGEFAHTFADPGTYAYRCTLHYFMRGEVVVSDGDSALRE</sequence>
<name>A0A6J4UFS2_9BACT</name>
<accession>A0A6J4UFS2</accession>
<reference evidence="2" key="1">
    <citation type="submission" date="2020-02" db="EMBL/GenBank/DDBJ databases">
        <authorList>
            <person name="Meier V. D."/>
        </authorList>
    </citation>
    <scope>NUCLEOTIDE SEQUENCE</scope>
    <source>
        <strain evidence="2">AVDCRST_MAG70</strain>
    </source>
</reference>
<dbReference type="InterPro" id="IPR008972">
    <property type="entry name" value="Cupredoxin"/>
</dbReference>
<feature type="domain" description="EfeO-type cupredoxin-like" evidence="1">
    <location>
        <begin position="46"/>
        <end position="125"/>
    </location>
</feature>
<dbReference type="SUPFAM" id="SSF49503">
    <property type="entry name" value="Cupredoxins"/>
    <property type="match status" value="1"/>
</dbReference>
<gene>
    <name evidence="2" type="ORF">AVDCRST_MAG70-687</name>
</gene>
<dbReference type="AlphaFoldDB" id="A0A6J4UFS2"/>
<organism evidence="2">
    <name type="scientific">uncultured Thermomicrobiales bacterium</name>
    <dbReference type="NCBI Taxonomy" id="1645740"/>
    <lineage>
        <taxon>Bacteria</taxon>
        <taxon>Pseudomonadati</taxon>
        <taxon>Thermomicrobiota</taxon>
        <taxon>Thermomicrobia</taxon>
        <taxon>Thermomicrobiales</taxon>
        <taxon>environmental samples</taxon>
    </lineage>
</organism>
<protein>
    <recommendedName>
        <fullName evidence="1">EfeO-type cupredoxin-like domain-containing protein</fullName>
    </recommendedName>
</protein>
<dbReference type="Gene3D" id="2.60.40.420">
    <property type="entry name" value="Cupredoxins - blue copper proteins"/>
    <property type="match status" value="1"/>
</dbReference>
<dbReference type="InterPro" id="IPR028096">
    <property type="entry name" value="EfeO_Cupredoxin"/>
</dbReference>
<evidence type="ECO:0000259" key="1">
    <source>
        <dbReference type="Pfam" id="PF13473"/>
    </source>
</evidence>
<proteinExistence type="predicted"/>
<evidence type="ECO:0000313" key="2">
    <source>
        <dbReference type="EMBL" id="CAA9548091.1"/>
    </source>
</evidence>